<dbReference type="PANTHER" id="PTHR43774">
    <property type="entry name" value="PEPTIDE METHIONINE SULFOXIDE REDUCTASE"/>
    <property type="match status" value="1"/>
</dbReference>
<feature type="domain" description="Peptide methionine sulphoxide reductase MsrA" evidence="3">
    <location>
        <begin position="1"/>
        <end position="138"/>
    </location>
</feature>
<dbReference type="AlphaFoldDB" id="A0A381TZQ3"/>
<organism evidence="4">
    <name type="scientific">marine metagenome</name>
    <dbReference type="NCBI Taxonomy" id="408172"/>
    <lineage>
        <taxon>unclassified sequences</taxon>
        <taxon>metagenomes</taxon>
        <taxon>ecological metagenomes</taxon>
    </lineage>
</organism>
<gene>
    <name evidence="4" type="ORF">METZ01_LOCUS74316</name>
</gene>
<evidence type="ECO:0000256" key="1">
    <source>
        <dbReference type="ARBA" id="ARBA00012502"/>
    </source>
</evidence>
<name>A0A381TZQ3_9ZZZZ</name>
<dbReference type="EC" id="1.8.4.11" evidence="1"/>
<evidence type="ECO:0000256" key="2">
    <source>
        <dbReference type="ARBA" id="ARBA00023002"/>
    </source>
</evidence>
<sequence length="157" mass="18898">MEESFEKLEGVVEVISGYSGGKTKNPTYKEVVYGDTGHFETIEVVYDASLISYKKLLDNFWINIDPFDEYGQFCDKGYSYRSVAFYKNEKQKIMIENSMKKIQNKFQKEVVTYIRKFDEFYKAEDKHQDYYQEYFLNYLRYKKACRREKILNNIWGS</sequence>
<dbReference type="Pfam" id="PF01625">
    <property type="entry name" value="PMSR"/>
    <property type="match status" value="1"/>
</dbReference>
<evidence type="ECO:0000259" key="3">
    <source>
        <dbReference type="Pfam" id="PF01625"/>
    </source>
</evidence>
<dbReference type="SUPFAM" id="SSF55068">
    <property type="entry name" value="Peptide methionine sulfoxide reductase"/>
    <property type="match status" value="1"/>
</dbReference>
<dbReference type="GO" id="GO:0008113">
    <property type="term" value="F:peptide-methionine (S)-S-oxide reductase activity"/>
    <property type="evidence" value="ECO:0007669"/>
    <property type="project" value="UniProtKB-EC"/>
</dbReference>
<reference evidence="4" key="1">
    <citation type="submission" date="2018-05" db="EMBL/GenBank/DDBJ databases">
        <authorList>
            <person name="Lanie J.A."/>
            <person name="Ng W.-L."/>
            <person name="Kazmierczak K.M."/>
            <person name="Andrzejewski T.M."/>
            <person name="Davidsen T.M."/>
            <person name="Wayne K.J."/>
            <person name="Tettelin H."/>
            <person name="Glass J.I."/>
            <person name="Rusch D."/>
            <person name="Podicherti R."/>
            <person name="Tsui H.-C.T."/>
            <person name="Winkler M.E."/>
        </authorList>
    </citation>
    <scope>NUCLEOTIDE SEQUENCE</scope>
</reference>
<dbReference type="EMBL" id="UINC01005460">
    <property type="protein sequence ID" value="SVA21462.1"/>
    <property type="molecule type" value="Genomic_DNA"/>
</dbReference>
<dbReference type="Gene3D" id="3.30.1060.10">
    <property type="entry name" value="Peptide methionine sulphoxide reductase MsrA"/>
    <property type="match status" value="1"/>
</dbReference>
<keyword evidence="2" id="KW-0560">Oxidoreductase</keyword>
<dbReference type="PANTHER" id="PTHR43774:SF1">
    <property type="entry name" value="PEPTIDE METHIONINE SULFOXIDE REDUCTASE MSRA 2"/>
    <property type="match status" value="1"/>
</dbReference>
<dbReference type="InterPro" id="IPR036509">
    <property type="entry name" value="Met_Sox_Rdtase_MsrA_sf"/>
</dbReference>
<dbReference type="NCBIfam" id="TIGR00401">
    <property type="entry name" value="msrA"/>
    <property type="match status" value="1"/>
</dbReference>
<accession>A0A381TZQ3</accession>
<dbReference type="InterPro" id="IPR002569">
    <property type="entry name" value="Met_Sox_Rdtase_MsrA_dom"/>
</dbReference>
<dbReference type="HAMAP" id="MF_01401">
    <property type="entry name" value="MsrA"/>
    <property type="match status" value="1"/>
</dbReference>
<proteinExistence type="inferred from homology"/>
<protein>
    <recommendedName>
        <fullName evidence="1">peptide-methionine (S)-S-oxide reductase</fullName>
        <ecNumber evidence="1">1.8.4.11</ecNumber>
    </recommendedName>
</protein>
<evidence type="ECO:0000313" key="4">
    <source>
        <dbReference type="EMBL" id="SVA21462.1"/>
    </source>
</evidence>